<evidence type="ECO:0000313" key="2">
    <source>
        <dbReference type="EMBL" id="TPX12620.1"/>
    </source>
</evidence>
<feature type="domain" description="BTB" evidence="1">
    <location>
        <begin position="36"/>
        <end position="103"/>
    </location>
</feature>
<proteinExistence type="predicted"/>
<dbReference type="Proteomes" id="UP000319257">
    <property type="component" value="Unassembled WGS sequence"/>
</dbReference>
<dbReference type="CDD" id="cd18186">
    <property type="entry name" value="BTB_POZ_ZBTB_KLHL-like"/>
    <property type="match status" value="1"/>
</dbReference>
<dbReference type="EMBL" id="SKBQ01000003">
    <property type="protein sequence ID" value="TPX12620.1"/>
    <property type="molecule type" value="Genomic_DNA"/>
</dbReference>
<dbReference type="InterPro" id="IPR011333">
    <property type="entry name" value="SKP1/BTB/POZ_sf"/>
</dbReference>
<dbReference type="Pfam" id="PF00651">
    <property type="entry name" value="BTB"/>
    <property type="match status" value="1"/>
</dbReference>
<dbReference type="InParanoid" id="A0A507B7K2"/>
<evidence type="ECO:0000313" key="3">
    <source>
        <dbReference type="Proteomes" id="UP000319257"/>
    </source>
</evidence>
<name>A0A507B7K2_9PEZI</name>
<dbReference type="AlphaFoldDB" id="A0A507B7K2"/>
<dbReference type="SUPFAM" id="SSF54695">
    <property type="entry name" value="POZ domain"/>
    <property type="match status" value="1"/>
</dbReference>
<gene>
    <name evidence="2" type="ORF">E0L32_000797</name>
</gene>
<dbReference type="SMART" id="SM00225">
    <property type="entry name" value="BTB"/>
    <property type="match status" value="1"/>
</dbReference>
<protein>
    <recommendedName>
        <fullName evidence="1">BTB domain-containing protein</fullName>
    </recommendedName>
</protein>
<sequence>MSNSPAAPAEGHSSLEGKPLDPDGSDADLFQSGFLADATVKCGDKTFNVHLLILCRRCEWFKKCFVGHYKESQDREVTIVDENPDLIECLLFYIYSQDVEKAVTKLANITQWSRYKGCVMLWKAGDFFLLPGLKRGTRKHLFTLIKADISRLCSIDDPTAFSIDEISDAIRAAYTIPNAKWWRTAIAGFLCIARRNTLKSDKLFELMEEIPHFAVDFLKSLRHPSPSGGEMHKGPMICGKCFKPVKKPQDGAMWYPLSISDVVVVQHLKCIEWSTPEAGKP</sequence>
<dbReference type="InterPro" id="IPR000210">
    <property type="entry name" value="BTB/POZ_dom"/>
</dbReference>
<dbReference type="OrthoDB" id="1022638at2759"/>
<dbReference type="RefSeq" id="XP_030994331.1">
    <property type="nucleotide sequence ID" value="XM_031142787.1"/>
</dbReference>
<comment type="caution">
    <text evidence="2">The sequence shown here is derived from an EMBL/GenBank/DDBJ whole genome shotgun (WGS) entry which is preliminary data.</text>
</comment>
<dbReference type="PANTHER" id="PTHR24413">
    <property type="entry name" value="SPECKLE-TYPE POZ PROTEIN"/>
    <property type="match status" value="1"/>
</dbReference>
<keyword evidence="3" id="KW-1185">Reference proteome</keyword>
<dbReference type="Gene3D" id="3.30.710.10">
    <property type="entry name" value="Potassium Channel Kv1.1, Chain A"/>
    <property type="match status" value="1"/>
</dbReference>
<dbReference type="PROSITE" id="PS50097">
    <property type="entry name" value="BTB"/>
    <property type="match status" value="1"/>
</dbReference>
<dbReference type="GeneID" id="41968244"/>
<dbReference type="STRING" id="1093900.A0A507B7K2"/>
<accession>A0A507B7K2</accession>
<reference evidence="2 3" key="1">
    <citation type="submission" date="2019-06" db="EMBL/GenBank/DDBJ databases">
        <title>Draft genome sequence of the filamentous fungus Phialemoniopsis curvata isolated from diesel fuel.</title>
        <authorList>
            <person name="Varaljay V.A."/>
            <person name="Lyon W.J."/>
            <person name="Crouch A.L."/>
            <person name="Drake C.E."/>
            <person name="Hollomon J.M."/>
            <person name="Nadeau L.J."/>
            <person name="Nunn H.S."/>
            <person name="Stevenson B.S."/>
            <person name="Bojanowski C.L."/>
            <person name="Crookes-Goodson W.J."/>
        </authorList>
    </citation>
    <scope>NUCLEOTIDE SEQUENCE [LARGE SCALE GENOMIC DNA]</scope>
    <source>
        <strain evidence="2 3">D216</strain>
    </source>
</reference>
<evidence type="ECO:0000259" key="1">
    <source>
        <dbReference type="PROSITE" id="PS50097"/>
    </source>
</evidence>
<organism evidence="2 3">
    <name type="scientific">Thyridium curvatum</name>
    <dbReference type="NCBI Taxonomy" id="1093900"/>
    <lineage>
        <taxon>Eukaryota</taxon>
        <taxon>Fungi</taxon>
        <taxon>Dikarya</taxon>
        <taxon>Ascomycota</taxon>
        <taxon>Pezizomycotina</taxon>
        <taxon>Sordariomycetes</taxon>
        <taxon>Sordariomycetidae</taxon>
        <taxon>Thyridiales</taxon>
        <taxon>Thyridiaceae</taxon>
        <taxon>Thyridium</taxon>
    </lineage>
</organism>